<comment type="catalytic activity">
    <reaction evidence="7">
        <text>L-alpha-aminoacyl-L-lysine(out) = L-alpha-aminoacyl-L-lysine(in)</text>
        <dbReference type="Rhea" id="RHEA:79383"/>
        <dbReference type="ChEBI" id="CHEBI:229966"/>
    </reaction>
</comment>
<evidence type="ECO:0000313" key="23">
    <source>
        <dbReference type="Proteomes" id="UP000265618"/>
    </source>
</evidence>
<feature type="transmembrane region" description="Helical" evidence="20">
    <location>
        <begin position="75"/>
        <end position="95"/>
    </location>
</feature>
<accession>A0A9K3GKE9</accession>
<name>A0A9K3GKE9_9EUKA</name>
<dbReference type="AlphaFoldDB" id="A0A9K3GKE9"/>
<gene>
    <name evidence="22" type="ORF">KIPB_007244</name>
</gene>
<evidence type="ECO:0000256" key="19">
    <source>
        <dbReference type="SAM" id="MobiDB-lite"/>
    </source>
</evidence>
<sequence length="515" mass="55106">MEEILKITYIGSIFYGLCAIQYILTGFHRAAGSVLSTFMMEDLGISATQMSMVSSSFFYIYAVMQPVAGILADRLGPRLVLGLFSIVAATGAVLVGNAHSFTTLFTGRILVGLGGSLVAVPCYKVITIYFSPNVLSRLMGIQVAVGGVGGLLSTAPLEWMSAKWSWRTAVFVSAVATLVDAVLILVFLRDDPEDLGLERPWLNPMPVLQERKGHESLSVVNSNSHTVSQEMPIQEEDTSCSCSLEEECMSKDLNTQTLALSEPEVMNPEEEVTCEDGVLPVMANILKESRFWIPTIAETLAYGQFMTITGLTAKRYLIDAAGYPSADAATMTLAFAVATILSGPGFSMMAYVVSRRTIMCTCSTLGAVFCFLMGFLPTRLSDVAMLATLFGYGCVSGGAIAVFYPVIKERFPGELYAGTTVGLANGLLFIGSALSQFPAGLFLENESAVTGHRNVFLMAGLMSLTASVLFSRMGDPGPLPKPVTSNCIPSQTPLSPSRTSEDASDVSTDEEDTCV</sequence>
<keyword evidence="20" id="KW-0472">Membrane</keyword>
<evidence type="ECO:0000256" key="15">
    <source>
        <dbReference type="ARBA" id="ARBA00044985"/>
    </source>
</evidence>
<evidence type="ECO:0000256" key="4">
    <source>
        <dbReference type="ARBA" id="ARBA00044881"/>
    </source>
</evidence>
<dbReference type="PANTHER" id="PTHR23512">
    <property type="entry name" value="MAJOR FACILITATOR SUPERFAMILY DOMAIN-CONTAINING PROTEIN 1"/>
    <property type="match status" value="1"/>
</dbReference>
<comment type="catalytic activity">
    <reaction evidence="12">
        <text>L-histidyl-L-alpha-amino acid(out) = L-histidyl-L-alpha-amino acid(in)</text>
        <dbReference type="Rhea" id="RHEA:79379"/>
        <dbReference type="ChEBI" id="CHEBI:229964"/>
    </reaction>
</comment>
<evidence type="ECO:0000256" key="7">
    <source>
        <dbReference type="ARBA" id="ARBA00044893"/>
    </source>
</evidence>
<feature type="transmembrane region" description="Helical" evidence="20">
    <location>
        <begin position="138"/>
        <end position="157"/>
    </location>
</feature>
<feature type="compositionally biased region" description="Acidic residues" evidence="19">
    <location>
        <begin position="502"/>
        <end position="515"/>
    </location>
</feature>
<feature type="transmembrane region" description="Helical" evidence="20">
    <location>
        <begin position="415"/>
        <end position="434"/>
    </location>
</feature>
<evidence type="ECO:0000256" key="13">
    <source>
        <dbReference type="ARBA" id="ARBA00044919"/>
    </source>
</evidence>
<evidence type="ECO:0000256" key="6">
    <source>
        <dbReference type="ARBA" id="ARBA00044891"/>
    </source>
</evidence>
<comment type="catalytic activity">
    <reaction evidence="13">
        <text>L-alanyl-L-lysine(out) = L-alanyl-L-lysine(in)</text>
        <dbReference type="Rhea" id="RHEA:79415"/>
        <dbReference type="ChEBI" id="CHEBI:192470"/>
    </reaction>
</comment>
<comment type="catalytic activity">
    <reaction evidence="2">
        <text>L-lysyl-L-alanine(out) = L-lysyl-L-alanine(in)</text>
        <dbReference type="Rhea" id="RHEA:79399"/>
        <dbReference type="ChEBI" id="CHEBI:229954"/>
    </reaction>
</comment>
<evidence type="ECO:0000256" key="10">
    <source>
        <dbReference type="ARBA" id="ARBA00044900"/>
    </source>
</evidence>
<dbReference type="EMBL" id="BDIP01002005">
    <property type="protein sequence ID" value="GIQ85556.1"/>
    <property type="molecule type" value="Genomic_DNA"/>
</dbReference>
<comment type="function">
    <text evidence="17">Lysosomal dipeptide uniporter that selectively exports lysine, arginine or histidine-containing dipeptides with a net positive charge from the lysosome lumen into the cytosol. Could play a role in a specific type of protein O-glycosylation indirectly regulating macrophages migration and tissue invasion. Also essential for liver homeostasis.</text>
</comment>
<reference evidence="22 23" key="1">
    <citation type="journal article" date="2018" name="PLoS ONE">
        <title>The draft genome of Kipferlia bialata reveals reductive genome evolution in fornicate parasites.</title>
        <authorList>
            <person name="Tanifuji G."/>
            <person name="Takabayashi S."/>
            <person name="Kume K."/>
            <person name="Takagi M."/>
            <person name="Nakayama T."/>
            <person name="Kamikawa R."/>
            <person name="Inagaki Y."/>
            <person name="Hashimoto T."/>
        </authorList>
    </citation>
    <scope>NUCLEOTIDE SEQUENCE [LARGE SCALE GENOMIC DNA]</scope>
    <source>
        <strain evidence="22">NY0173</strain>
    </source>
</reference>
<feature type="transmembrane region" description="Helical" evidence="20">
    <location>
        <begin position="107"/>
        <end position="126"/>
    </location>
</feature>
<feature type="transmembrane region" description="Helical" evidence="20">
    <location>
        <begin position="169"/>
        <end position="188"/>
    </location>
</feature>
<keyword evidence="23" id="KW-1185">Reference proteome</keyword>
<evidence type="ECO:0000256" key="1">
    <source>
        <dbReference type="ARBA" id="ARBA00004141"/>
    </source>
</evidence>
<feature type="region of interest" description="Disordered" evidence="19">
    <location>
        <begin position="480"/>
        <end position="515"/>
    </location>
</feature>
<evidence type="ECO:0000256" key="12">
    <source>
        <dbReference type="ARBA" id="ARBA00044912"/>
    </source>
</evidence>
<evidence type="ECO:0000256" key="20">
    <source>
        <dbReference type="SAM" id="Phobius"/>
    </source>
</evidence>
<feature type="transmembrane region" description="Helical" evidence="20">
    <location>
        <begin position="454"/>
        <end position="471"/>
    </location>
</feature>
<comment type="catalytic activity">
    <reaction evidence="11">
        <text>L-arginyl-glycine(out) = L-arginyl-glycine(in)</text>
        <dbReference type="Rhea" id="RHEA:79391"/>
        <dbReference type="ChEBI" id="CHEBI:229955"/>
    </reaction>
</comment>
<organism evidence="22 23">
    <name type="scientific">Kipferlia bialata</name>
    <dbReference type="NCBI Taxonomy" id="797122"/>
    <lineage>
        <taxon>Eukaryota</taxon>
        <taxon>Metamonada</taxon>
        <taxon>Carpediemonas-like organisms</taxon>
        <taxon>Kipferlia</taxon>
    </lineage>
</organism>
<comment type="catalytic activity">
    <reaction evidence="14">
        <text>L-lysyl-glycine(out) = L-lysyl-glycine(in)</text>
        <dbReference type="Rhea" id="RHEA:79407"/>
        <dbReference type="ChEBI" id="CHEBI:191202"/>
    </reaction>
</comment>
<evidence type="ECO:0000256" key="18">
    <source>
        <dbReference type="ARBA" id="ARBA00046376"/>
    </source>
</evidence>
<keyword evidence="20" id="KW-1133">Transmembrane helix</keyword>
<protein>
    <recommendedName>
        <fullName evidence="15">Lysosomal dipeptide transporter MFSD1</fullName>
    </recommendedName>
    <alternativeName>
        <fullName evidence="16">Major facilitator superfamily domain-containing protein 1</fullName>
    </alternativeName>
</protein>
<dbReference type="PANTHER" id="PTHR23512:SF11">
    <property type="entry name" value="MAJOR FACILITATOR SUPERFAMILY PROTEIN"/>
    <property type="match status" value="1"/>
</dbReference>
<comment type="catalytic activity">
    <reaction evidence="10">
        <text>L-lysyl-L-lysine(out) = L-lysyl-L-lysine(in)</text>
        <dbReference type="Rhea" id="RHEA:79403"/>
        <dbReference type="ChEBI" id="CHEBI:229956"/>
    </reaction>
</comment>
<proteinExistence type="predicted"/>
<comment type="catalytic activity">
    <reaction evidence="3">
        <text>L-histidyl-glycine(out) = L-histidyl-glycine(in)</text>
        <dbReference type="Rhea" id="RHEA:79395"/>
        <dbReference type="ChEBI" id="CHEBI:229957"/>
    </reaction>
</comment>
<evidence type="ECO:0000256" key="17">
    <source>
        <dbReference type="ARBA" id="ARBA00045709"/>
    </source>
</evidence>
<dbReference type="SUPFAM" id="SSF103473">
    <property type="entry name" value="MFS general substrate transporter"/>
    <property type="match status" value="1"/>
</dbReference>
<dbReference type="PROSITE" id="PS50850">
    <property type="entry name" value="MFS"/>
    <property type="match status" value="1"/>
</dbReference>
<evidence type="ECO:0000256" key="16">
    <source>
        <dbReference type="ARBA" id="ARBA00045018"/>
    </source>
</evidence>
<feature type="transmembrane region" description="Helical" evidence="20">
    <location>
        <begin position="333"/>
        <end position="353"/>
    </location>
</feature>
<dbReference type="GO" id="GO:0016020">
    <property type="term" value="C:membrane"/>
    <property type="evidence" value="ECO:0007669"/>
    <property type="project" value="UniProtKB-SubCell"/>
</dbReference>
<evidence type="ECO:0000256" key="8">
    <source>
        <dbReference type="ARBA" id="ARBA00044898"/>
    </source>
</evidence>
<comment type="catalytic activity">
    <reaction evidence="8">
        <text>L-aspartyl-L-lysine(out) = L-aspartyl-L-lysine(in)</text>
        <dbReference type="Rhea" id="RHEA:79411"/>
        <dbReference type="ChEBI" id="CHEBI:229953"/>
    </reaction>
</comment>
<comment type="catalytic activity">
    <reaction evidence="6">
        <text>L-lysyl-L-alpha-amino acid(out) = L-lysyl-L-alpha-amino acid(in)</text>
        <dbReference type="Rhea" id="RHEA:79387"/>
        <dbReference type="ChEBI" id="CHEBI:229965"/>
    </reaction>
</comment>
<feature type="transmembrane region" description="Helical" evidence="20">
    <location>
        <begin position="383"/>
        <end position="403"/>
    </location>
</feature>
<comment type="catalytic activity">
    <reaction evidence="9">
        <text>L-arginyl-L-alpha-amino acid(out) = L-arginyl-L-alpha-amino acid(in)</text>
        <dbReference type="Rhea" id="RHEA:79371"/>
        <dbReference type="ChEBI" id="CHEBI:84315"/>
    </reaction>
</comment>
<feature type="transmembrane region" description="Helical" evidence="20">
    <location>
        <begin position="7"/>
        <end position="24"/>
    </location>
</feature>
<dbReference type="Gene3D" id="1.20.1250.20">
    <property type="entry name" value="MFS general substrate transporter like domains"/>
    <property type="match status" value="2"/>
</dbReference>
<comment type="catalytic activity">
    <reaction evidence="5">
        <text>L-alpha-aminoacyl-L-histidine(out) = L-alpha-aminoacyl-L-histidine(in)</text>
        <dbReference type="Rhea" id="RHEA:79375"/>
        <dbReference type="ChEBI" id="CHEBI:229967"/>
    </reaction>
</comment>
<evidence type="ECO:0000313" key="22">
    <source>
        <dbReference type="EMBL" id="GIQ85556.1"/>
    </source>
</evidence>
<evidence type="ECO:0000256" key="14">
    <source>
        <dbReference type="ARBA" id="ARBA00044924"/>
    </source>
</evidence>
<comment type="subunit">
    <text evidence="18">Homodimer. Interacts with lysosomal protein GLMP (via lumenal domain); the interaction starts while both proteins are still in the endoplasmic reticulum and is required for stabilization of MFSD1 in lysosomes but has no direct effect on its targeting to lysosomes or transporter activity.</text>
</comment>
<dbReference type="Proteomes" id="UP000265618">
    <property type="component" value="Unassembled WGS sequence"/>
</dbReference>
<feature type="compositionally biased region" description="Polar residues" evidence="19">
    <location>
        <begin position="483"/>
        <end position="498"/>
    </location>
</feature>
<dbReference type="InterPro" id="IPR052187">
    <property type="entry name" value="MFSD1"/>
</dbReference>
<feature type="domain" description="Major facilitator superfamily (MFS) profile" evidence="21">
    <location>
        <begin position="4"/>
        <end position="478"/>
    </location>
</feature>
<evidence type="ECO:0000256" key="11">
    <source>
        <dbReference type="ARBA" id="ARBA00044903"/>
    </source>
</evidence>
<dbReference type="InterPro" id="IPR020846">
    <property type="entry name" value="MFS_dom"/>
</dbReference>
<evidence type="ECO:0000256" key="2">
    <source>
        <dbReference type="ARBA" id="ARBA00044876"/>
    </source>
</evidence>
<evidence type="ECO:0000256" key="5">
    <source>
        <dbReference type="ARBA" id="ARBA00044884"/>
    </source>
</evidence>
<dbReference type="CDD" id="cd06174">
    <property type="entry name" value="MFS"/>
    <property type="match status" value="1"/>
</dbReference>
<dbReference type="Pfam" id="PF07690">
    <property type="entry name" value="MFS_1"/>
    <property type="match status" value="1"/>
</dbReference>
<feature type="transmembrane region" description="Helical" evidence="20">
    <location>
        <begin position="358"/>
        <end position="377"/>
    </location>
</feature>
<dbReference type="OrthoDB" id="3639251at2759"/>
<dbReference type="InterPro" id="IPR036259">
    <property type="entry name" value="MFS_trans_sf"/>
</dbReference>
<comment type="caution">
    <text evidence="22">The sequence shown here is derived from an EMBL/GenBank/DDBJ whole genome shotgun (WGS) entry which is preliminary data.</text>
</comment>
<feature type="transmembrane region" description="Helical" evidence="20">
    <location>
        <begin position="44"/>
        <end position="63"/>
    </location>
</feature>
<evidence type="ECO:0000259" key="21">
    <source>
        <dbReference type="PROSITE" id="PS50850"/>
    </source>
</evidence>
<evidence type="ECO:0000256" key="3">
    <source>
        <dbReference type="ARBA" id="ARBA00044878"/>
    </source>
</evidence>
<comment type="catalytic activity">
    <reaction evidence="4">
        <text>L-alpha-aminoacyl-L-arginine(out) = L-alpha-aminoacyl-L-arginine(in)</text>
        <dbReference type="Rhea" id="RHEA:79367"/>
        <dbReference type="ChEBI" id="CHEBI:229968"/>
    </reaction>
</comment>
<comment type="subcellular location">
    <subcellularLocation>
        <location evidence="1">Membrane</location>
        <topology evidence="1">Multi-pass membrane protein</topology>
    </subcellularLocation>
</comment>
<evidence type="ECO:0000256" key="9">
    <source>
        <dbReference type="ARBA" id="ARBA00044899"/>
    </source>
</evidence>
<dbReference type="InterPro" id="IPR011701">
    <property type="entry name" value="MFS"/>
</dbReference>
<keyword evidence="20" id="KW-0812">Transmembrane</keyword>
<dbReference type="GO" id="GO:0022857">
    <property type="term" value="F:transmembrane transporter activity"/>
    <property type="evidence" value="ECO:0007669"/>
    <property type="project" value="InterPro"/>
</dbReference>
<feature type="transmembrane region" description="Helical" evidence="20">
    <location>
        <begin position="291"/>
        <end position="313"/>
    </location>
</feature>